<dbReference type="Gene3D" id="2.70.98.30">
    <property type="entry name" value="Golgi alpha-mannosidase II, domain 4"/>
    <property type="match status" value="1"/>
</dbReference>
<dbReference type="PANTHER" id="PTHR46017:SF1">
    <property type="entry name" value="ALPHA-MANNOSIDASE 2C1"/>
    <property type="match status" value="1"/>
</dbReference>
<evidence type="ECO:0000313" key="9">
    <source>
        <dbReference type="WBParaSite" id="TMUE_3000012331.1"/>
    </source>
</evidence>
<dbReference type="Pfam" id="PF22907">
    <property type="entry name" value="Ams1-like_1st"/>
    <property type="match status" value="1"/>
</dbReference>
<dbReference type="Pfam" id="PF07748">
    <property type="entry name" value="Glyco_hydro_38C"/>
    <property type="match status" value="1"/>
</dbReference>
<dbReference type="GO" id="GO:0009313">
    <property type="term" value="P:oligosaccharide catabolic process"/>
    <property type="evidence" value="ECO:0007669"/>
    <property type="project" value="TreeGrafter"/>
</dbReference>
<protein>
    <recommendedName>
        <fullName evidence="3">alpha-mannosidase</fullName>
        <ecNumber evidence="3">3.2.1.24</ecNumber>
    </recommendedName>
</protein>
<dbReference type="WBParaSite" id="TMUE_3000012331.1">
    <property type="protein sequence ID" value="TMUE_3000012331.1"/>
    <property type="gene ID" value="WBGene00285865"/>
</dbReference>
<evidence type="ECO:0000256" key="3">
    <source>
        <dbReference type="ARBA" id="ARBA00012752"/>
    </source>
</evidence>
<dbReference type="Gene3D" id="1.20.1270.50">
    <property type="entry name" value="Glycoside hydrolase family 38, central domain"/>
    <property type="match status" value="1"/>
</dbReference>
<evidence type="ECO:0000256" key="4">
    <source>
        <dbReference type="ARBA" id="ARBA00022723"/>
    </source>
</evidence>
<keyword evidence="4" id="KW-0479">Metal-binding</keyword>
<dbReference type="InterPro" id="IPR041147">
    <property type="entry name" value="GH38_C"/>
</dbReference>
<dbReference type="SMART" id="SM00872">
    <property type="entry name" value="Alpha-mann_mid"/>
    <property type="match status" value="1"/>
</dbReference>
<comment type="catalytic activity">
    <reaction evidence="1">
        <text>Hydrolysis of terminal, non-reducing alpha-D-mannose residues in alpha-D-mannosides.</text>
        <dbReference type="EC" id="3.2.1.24"/>
    </reaction>
</comment>
<name>A0A5S6QY64_TRIMR</name>
<dbReference type="SUPFAM" id="SSF88713">
    <property type="entry name" value="Glycoside hydrolase/deacetylase"/>
    <property type="match status" value="1"/>
</dbReference>
<evidence type="ECO:0000256" key="1">
    <source>
        <dbReference type="ARBA" id="ARBA00000365"/>
    </source>
</evidence>
<dbReference type="GO" id="GO:0030246">
    <property type="term" value="F:carbohydrate binding"/>
    <property type="evidence" value="ECO:0007669"/>
    <property type="project" value="InterPro"/>
</dbReference>
<dbReference type="InterPro" id="IPR011013">
    <property type="entry name" value="Gal_mutarotase_sf_dom"/>
</dbReference>
<dbReference type="InterPro" id="IPR028995">
    <property type="entry name" value="Glyco_hydro_57/38_cen_sf"/>
</dbReference>
<sequence length="1063" mass="119756">MPMPQASLFKNERTTSERSQKFISNTYFVDWNLQGRLYGSSAPVQLTYYNAGNKRILFDEAKEKLQRDGKPADIGLEMGPTWSTHWFIVKCTLPSEWKGKAVHLIWDSGCEAMVWSSDGHPLQGLSGDAGKVSFELTNCADLPKEEVHLLYLEVACNSRFGAGKGDTIAPADPSLTFKVRAAQISIFNRDVFDLIMDFDVLNSMVSSLPQDSPERYNAMYVANEMVNVASKWEAGSIESAHQIANKFLQNAESSQVDFKIYAVGNCHIDTAWLWPYAETVRKCARTWSTVIRLMENYPDFHFACSQAVQLSWVEEFYPSLFAQIRQRVDEGRFHIVGGSWVESDGCLPSGESLVRQHLYGQHYVKQAFGNYCTEAWLPDTFGYSAQLPQIYTTCQLQHFMTQKLSWNVVNKFPNSSFIWRGIDGTEVIAHLPPGDSYVMEVTVADLMKTVKNFKDKGRTRSAMLLYGYGDGGGGPDHLMCERLKRSLRLPGGPLVKTGPPKLVFDHIVANRSNMVTWVGELFLEMHNGTYTTHAMVKKMNRTCEFLLRASDFPAVASLLETEMRNVYIFSDCEFLAFLHWLCAGKKEQCRDFGAEWKLVLQNQFHDVLPGTCIEIVYKDVMDMYNTVVDSCNSFLNVSPDGRFLMNTLGWDRVVTIGDKCYAVPAFSVVPMDVAEVKPDDSVEAKISDNILILRNKYVEMEVDMHGHVVSLALPPDGRNLIASDSAANQFTLYDDVPLYWDAWDVMDYHLETRTPVNNLESELTLLKCSPACAVAEFKLRVGVRSRLTQRIVLRYNCPYVEFQTNVHWQERHKFLKVEFPLSVQNMDATYEIQFGHLRRPTHRNTTWDSAKYEVCAQKWADLSEWDCGVSLLNDCKYGYSCYGSNLVLSLLRSPKSPDPNADMGEHSFSYAVMPHRGRFQQAAFPGSINVIQAAYELNSPVRRITLPSGPKANVRSLQLLTVSNPLVLVEVVKISEAGDRLVLRLYESAGGHASVVVKPSCFAFKSFSLCYATEEAISPVPIDSHGAVRLDFNPFELITVICDVEPLPSVVGHYGNEPTCSAT</sequence>
<dbReference type="Pfam" id="PF09261">
    <property type="entry name" value="Alpha-mann_mid"/>
    <property type="match status" value="1"/>
</dbReference>
<comment type="similarity">
    <text evidence="2">Belongs to the glycosyl hydrolase 38 family.</text>
</comment>
<dbReference type="Proteomes" id="UP000046395">
    <property type="component" value="Unassembled WGS sequence"/>
</dbReference>
<dbReference type="EC" id="3.2.1.24" evidence="3"/>
<dbReference type="InterPro" id="IPR054723">
    <property type="entry name" value="Ams1-like_N"/>
</dbReference>
<keyword evidence="5" id="KW-0378">Hydrolase</keyword>
<dbReference type="InterPro" id="IPR027291">
    <property type="entry name" value="Glyco_hydro_38_N_sf"/>
</dbReference>
<proteinExistence type="inferred from homology"/>
<dbReference type="InterPro" id="IPR011682">
    <property type="entry name" value="Glyco_hydro_38_C"/>
</dbReference>
<dbReference type="InterPro" id="IPR037094">
    <property type="entry name" value="Glyco_hydro_38_cen_sf"/>
</dbReference>
<dbReference type="FunFam" id="3.20.110.10:FF:000002">
    <property type="entry name" value="alpha-mannosidase 2C1 isoform X1"/>
    <property type="match status" value="1"/>
</dbReference>
<dbReference type="GO" id="GO:0046872">
    <property type="term" value="F:metal ion binding"/>
    <property type="evidence" value="ECO:0007669"/>
    <property type="project" value="UniProtKB-KW"/>
</dbReference>
<organism evidence="8 9">
    <name type="scientific">Trichuris muris</name>
    <name type="common">Mouse whipworm</name>
    <dbReference type="NCBI Taxonomy" id="70415"/>
    <lineage>
        <taxon>Eukaryota</taxon>
        <taxon>Metazoa</taxon>
        <taxon>Ecdysozoa</taxon>
        <taxon>Nematoda</taxon>
        <taxon>Enoplea</taxon>
        <taxon>Dorylaimia</taxon>
        <taxon>Trichinellida</taxon>
        <taxon>Trichuridae</taxon>
        <taxon>Trichuris</taxon>
    </lineage>
</organism>
<dbReference type="PANTHER" id="PTHR46017">
    <property type="entry name" value="ALPHA-MANNOSIDASE 2C1"/>
    <property type="match status" value="1"/>
</dbReference>
<dbReference type="InterPro" id="IPR015341">
    <property type="entry name" value="Glyco_hydro_38_cen"/>
</dbReference>
<dbReference type="SUPFAM" id="SSF88688">
    <property type="entry name" value="Families 57/38 glycoside transferase middle domain"/>
    <property type="match status" value="1"/>
</dbReference>
<evidence type="ECO:0000256" key="5">
    <source>
        <dbReference type="ARBA" id="ARBA00022801"/>
    </source>
</evidence>
<dbReference type="AlphaFoldDB" id="A0A5S6QY64"/>
<feature type="domain" description="Glycoside hydrolase family 38 central" evidence="7">
    <location>
        <begin position="524"/>
        <end position="624"/>
    </location>
</feature>
<dbReference type="FunFam" id="2.70.98.30:FF:000001">
    <property type="entry name" value="alpha-mannosidase 2C1 isoform X2"/>
    <property type="match status" value="1"/>
</dbReference>
<evidence type="ECO:0000259" key="7">
    <source>
        <dbReference type="SMART" id="SM00872"/>
    </source>
</evidence>
<dbReference type="Pfam" id="PF17677">
    <property type="entry name" value="Glyco_hydro38C2"/>
    <property type="match status" value="1"/>
</dbReference>
<keyword evidence="6" id="KW-0326">Glycosidase</keyword>
<evidence type="ECO:0000313" key="8">
    <source>
        <dbReference type="Proteomes" id="UP000046395"/>
    </source>
</evidence>
<dbReference type="Pfam" id="PF01074">
    <property type="entry name" value="Glyco_hydro_38N"/>
    <property type="match status" value="1"/>
</dbReference>
<reference evidence="9" key="1">
    <citation type="submission" date="2019-12" db="UniProtKB">
        <authorList>
            <consortium name="WormBaseParasite"/>
        </authorList>
    </citation>
    <scope>IDENTIFICATION</scope>
</reference>
<dbReference type="GO" id="GO:0006013">
    <property type="term" value="P:mannose metabolic process"/>
    <property type="evidence" value="ECO:0007669"/>
    <property type="project" value="InterPro"/>
</dbReference>
<accession>A0A5S6QY64</accession>
<keyword evidence="8" id="KW-1185">Reference proteome</keyword>
<dbReference type="GO" id="GO:0004559">
    <property type="term" value="F:alpha-mannosidase activity"/>
    <property type="evidence" value="ECO:0007669"/>
    <property type="project" value="UniProtKB-EC"/>
</dbReference>
<dbReference type="InterPro" id="IPR011330">
    <property type="entry name" value="Glyco_hydro/deAcase_b/a-brl"/>
</dbReference>
<dbReference type="Gene3D" id="3.20.110.10">
    <property type="entry name" value="Glycoside hydrolase 38, N terminal domain"/>
    <property type="match status" value="1"/>
</dbReference>
<evidence type="ECO:0000256" key="2">
    <source>
        <dbReference type="ARBA" id="ARBA00009792"/>
    </source>
</evidence>
<dbReference type="InterPro" id="IPR000602">
    <property type="entry name" value="Glyco_hydro_38_N"/>
</dbReference>
<dbReference type="STRING" id="70415.A0A5S6QY64"/>
<evidence type="ECO:0000256" key="6">
    <source>
        <dbReference type="ARBA" id="ARBA00023295"/>
    </source>
</evidence>
<dbReference type="SUPFAM" id="SSF74650">
    <property type="entry name" value="Galactose mutarotase-like"/>
    <property type="match status" value="1"/>
</dbReference>